<sequence>MRRKFFALASFLRLVIAQVYSDAYLSTKCLGGQQNGKFDQCIESTVWAGYQCTVSPDNYDKIYGPGGNIWYCNCLQLSSYFTCWQDFCPGGVNGCAYQFYAARFVYEYNCSAILPKYFTAKVGAYGGCSCPIGLVQYSIASNMAAAHDICQPLLDNVPHAGNKRAAYLSALNCFCCANSGAVSSYYGLCPGYPESDEHSLVEAAQNRMVDVVDIGLEYGVRFDPPSSFRCSDYSLCKSAFGIDNPPAGKFLDLYGILPSGSKVPSATTRRPRSTTSHTTTITSSQSKASKASSKTTMSSKSTSSTKAIYTKPSSRSILSIKSTSSRTNSRFTTSRSIVSTRATVPTRSSTATHNTQ</sequence>
<dbReference type="AlphaFoldDB" id="A0A1E3Q677"/>
<protein>
    <submittedName>
        <fullName evidence="3">Uncharacterized protein</fullName>
    </submittedName>
</protein>
<gene>
    <name evidence="3" type="ORF">LIPSTDRAFT_287259</name>
</gene>
<keyword evidence="2" id="KW-0732">Signal</keyword>
<feature type="chain" id="PRO_5009134102" evidence="2">
    <location>
        <begin position="18"/>
        <end position="356"/>
    </location>
</feature>
<dbReference type="EMBL" id="KV454294">
    <property type="protein sequence ID" value="ODQ73193.1"/>
    <property type="molecule type" value="Genomic_DNA"/>
</dbReference>
<feature type="region of interest" description="Disordered" evidence="1">
    <location>
        <begin position="261"/>
        <end position="356"/>
    </location>
</feature>
<feature type="signal peptide" evidence="2">
    <location>
        <begin position="1"/>
        <end position="17"/>
    </location>
</feature>
<reference evidence="3 4" key="1">
    <citation type="journal article" date="2016" name="Proc. Natl. Acad. Sci. U.S.A.">
        <title>Comparative genomics of biotechnologically important yeasts.</title>
        <authorList>
            <person name="Riley R."/>
            <person name="Haridas S."/>
            <person name="Wolfe K.H."/>
            <person name="Lopes M.R."/>
            <person name="Hittinger C.T."/>
            <person name="Goeker M."/>
            <person name="Salamov A.A."/>
            <person name="Wisecaver J.H."/>
            <person name="Long T.M."/>
            <person name="Calvey C.H."/>
            <person name="Aerts A.L."/>
            <person name="Barry K.W."/>
            <person name="Choi C."/>
            <person name="Clum A."/>
            <person name="Coughlan A.Y."/>
            <person name="Deshpande S."/>
            <person name="Douglass A.P."/>
            <person name="Hanson S.J."/>
            <person name="Klenk H.-P."/>
            <person name="LaButti K.M."/>
            <person name="Lapidus A."/>
            <person name="Lindquist E.A."/>
            <person name="Lipzen A.M."/>
            <person name="Meier-Kolthoff J.P."/>
            <person name="Ohm R.A."/>
            <person name="Otillar R.P."/>
            <person name="Pangilinan J.L."/>
            <person name="Peng Y."/>
            <person name="Rokas A."/>
            <person name="Rosa C.A."/>
            <person name="Scheuner C."/>
            <person name="Sibirny A.A."/>
            <person name="Slot J.C."/>
            <person name="Stielow J.B."/>
            <person name="Sun H."/>
            <person name="Kurtzman C.P."/>
            <person name="Blackwell M."/>
            <person name="Grigoriev I.V."/>
            <person name="Jeffries T.W."/>
        </authorList>
    </citation>
    <scope>NUCLEOTIDE SEQUENCE [LARGE SCALE GENOMIC DNA]</scope>
    <source>
        <strain evidence="3 4">NRRL Y-11557</strain>
    </source>
</reference>
<evidence type="ECO:0000313" key="3">
    <source>
        <dbReference type="EMBL" id="ODQ73193.1"/>
    </source>
</evidence>
<keyword evidence="4" id="KW-1185">Reference proteome</keyword>
<feature type="compositionally biased region" description="Low complexity" evidence="1">
    <location>
        <begin position="265"/>
        <end position="336"/>
    </location>
</feature>
<dbReference type="OrthoDB" id="3538998at2759"/>
<evidence type="ECO:0000256" key="1">
    <source>
        <dbReference type="SAM" id="MobiDB-lite"/>
    </source>
</evidence>
<evidence type="ECO:0000313" key="4">
    <source>
        <dbReference type="Proteomes" id="UP000094385"/>
    </source>
</evidence>
<accession>A0A1E3Q677</accession>
<evidence type="ECO:0000256" key="2">
    <source>
        <dbReference type="SAM" id="SignalP"/>
    </source>
</evidence>
<dbReference type="Proteomes" id="UP000094385">
    <property type="component" value="Unassembled WGS sequence"/>
</dbReference>
<organism evidence="3 4">
    <name type="scientific">Lipomyces starkeyi NRRL Y-11557</name>
    <dbReference type="NCBI Taxonomy" id="675824"/>
    <lineage>
        <taxon>Eukaryota</taxon>
        <taxon>Fungi</taxon>
        <taxon>Dikarya</taxon>
        <taxon>Ascomycota</taxon>
        <taxon>Saccharomycotina</taxon>
        <taxon>Lipomycetes</taxon>
        <taxon>Lipomycetales</taxon>
        <taxon>Lipomycetaceae</taxon>
        <taxon>Lipomyces</taxon>
    </lineage>
</organism>
<name>A0A1E3Q677_LIPST</name>
<feature type="compositionally biased region" description="Polar residues" evidence="1">
    <location>
        <begin position="337"/>
        <end position="356"/>
    </location>
</feature>
<proteinExistence type="predicted"/>